<dbReference type="GO" id="GO:0008696">
    <property type="term" value="F:4-amino-4-deoxychorismate lyase activity"/>
    <property type="evidence" value="ECO:0007669"/>
    <property type="project" value="UniProtKB-EC"/>
</dbReference>
<dbReference type="InterPro" id="IPR019999">
    <property type="entry name" value="Anth_synth_I-like"/>
</dbReference>
<dbReference type="InterPro" id="IPR001544">
    <property type="entry name" value="Aminotrans_IV"/>
</dbReference>
<dbReference type="EC" id="2.6.1.85" evidence="2"/>
<dbReference type="EC" id="4.1.3.38" evidence="2"/>
<dbReference type="Gene3D" id="3.60.120.10">
    <property type="entry name" value="Anthranilate synthase"/>
    <property type="match status" value="1"/>
</dbReference>
<keyword evidence="2" id="KW-0032">Aminotransferase</keyword>
<protein>
    <submittedName>
        <fullName evidence="2">Anthranilate/para-aminobenzoate synthase component I</fullName>
        <ecNumber evidence="2">2.6.1.85</ecNumber>
        <ecNumber evidence="2">4.1.3.38</ecNumber>
    </submittedName>
</protein>
<dbReference type="InParanoid" id="U5DQT7"/>
<dbReference type="Pfam" id="PF01063">
    <property type="entry name" value="Aminotran_4"/>
    <property type="match status" value="1"/>
</dbReference>
<dbReference type="InterPro" id="IPR015890">
    <property type="entry name" value="Chorismate_C"/>
</dbReference>
<accession>U5DQT7</accession>
<dbReference type="Pfam" id="PF00425">
    <property type="entry name" value="Chorismate_bind"/>
    <property type="match status" value="1"/>
</dbReference>
<dbReference type="PATRIC" id="fig|582515.4.peg.1535"/>
<dbReference type="GO" id="GO:0046820">
    <property type="term" value="F:4-amino-4-deoxychorismate synthase activity"/>
    <property type="evidence" value="ECO:0007669"/>
    <property type="project" value="UniProtKB-EC"/>
</dbReference>
<name>U5DQT7_9CHRO</name>
<dbReference type="InterPro" id="IPR043131">
    <property type="entry name" value="BCAT-like_N"/>
</dbReference>
<evidence type="ECO:0000313" key="2">
    <source>
        <dbReference type="EMBL" id="ERN42040.1"/>
    </source>
</evidence>
<proteinExistence type="predicted"/>
<dbReference type="eggNOG" id="COG0147">
    <property type="taxonomic scope" value="Bacteria"/>
</dbReference>
<keyword evidence="2" id="KW-0456">Lyase</keyword>
<dbReference type="Gene3D" id="3.30.470.10">
    <property type="match status" value="1"/>
</dbReference>
<dbReference type="STRING" id="582515.KR51_00013750"/>
<dbReference type="EMBL" id="ASSJ01000035">
    <property type="protein sequence ID" value="ERN42040.1"/>
    <property type="molecule type" value="Genomic_DNA"/>
</dbReference>
<keyword evidence="2" id="KW-0808">Transferase</keyword>
<dbReference type="InterPro" id="IPR043132">
    <property type="entry name" value="BCAT-like_C"/>
</dbReference>
<dbReference type="Gene3D" id="3.20.10.10">
    <property type="entry name" value="D-amino Acid Aminotransferase, subunit A, domain 2"/>
    <property type="match status" value="1"/>
</dbReference>
<sequence length="591" mass="66467">MLPLPRPIRALSIPAFSDRTVLLHDAAARHWLLFRAPTEIYVARSPAEVVRVLNTVQAQVTATGCYAAGFVAYEAAPGFDSALIARSPGEFPLAWFGIYPRPESFAWPDTRPANVPLLWEPSVDDCGYRDAIRRIAAYIAAGDTYQVNYSFRLRSPLTFAPWDLFQQAIAAQGAGYSAYVQLPDWTICSSSPELFWQRQGRSLSSRPMKGTIARGLWSQQDRVRARWLQQSEKNRAENVMIVDMVRNDFNRIADRGSVSVLGLFDLEQYPTLWQMTSTVDCTSDAGLAEVFRAVFPPASIVGAPKARTMEIIAELEDSPRRIYTGSIGFVTRDRAQFNVAIRTVLVDRRAQTAEYGVGGGIVWDSSDRAEQEECHTKARVLSYVEPRFSLLETLLWTPRDGYFLLSLHLQRLQDSAAYFAHALDATAIRQNLECLGNRLPPHPHKVRLLVTKSGAVRLEHYLHQPAATTVRLQLAREPVDAGDRFLYHKTTHRRIYDRALAERGNCDDVLLWNRDGEATETCYCNLVAELDGQLVTPPLHCGLLAGTYRSWLLKQGKISEQAIAVADLKRCNRLFVINSVQQWRSAILISE</sequence>
<dbReference type="GO" id="GO:0000162">
    <property type="term" value="P:L-tryptophan biosynthetic process"/>
    <property type="evidence" value="ECO:0007669"/>
    <property type="project" value="TreeGrafter"/>
</dbReference>
<dbReference type="InterPro" id="IPR005801">
    <property type="entry name" value="ADC_synthase"/>
</dbReference>
<dbReference type="Proteomes" id="UP000016960">
    <property type="component" value="Unassembled WGS sequence"/>
</dbReference>
<reference evidence="2 3" key="1">
    <citation type="submission" date="2013-05" db="EMBL/GenBank/DDBJ databases">
        <title>Draft genome sequence of Rubidibacter lacunae KORDI 51-2.</title>
        <authorList>
            <person name="Choi D.H."/>
            <person name="Noh J.H."/>
            <person name="Kwon K.-K."/>
            <person name="Lee J.-H."/>
            <person name="Ryu J.-Y."/>
        </authorList>
    </citation>
    <scope>NUCLEOTIDE SEQUENCE [LARGE SCALE GENOMIC DNA]</scope>
    <source>
        <strain evidence="2 3">KORDI 51-2</strain>
    </source>
</reference>
<dbReference type="eggNOG" id="COG0115">
    <property type="taxonomic scope" value="Bacteria"/>
</dbReference>
<evidence type="ECO:0000259" key="1">
    <source>
        <dbReference type="Pfam" id="PF00425"/>
    </source>
</evidence>
<dbReference type="PANTHER" id="PTHR11236">
    <property type="entry name" value="AMINOBENZOATE/ANTHRANILATE SYNTHASE"/>
    <property type="match status" value="1"/>
</dbReference>
<keyword evidence="3" id="KW-1185">Reference proteome</keyword>
<comment type="caution">
    <text evidence="2">The sequence shown here is derived from an EMBL/GenBank/DDBJ whole genome shotgun (WGS) entry which is preliminary data.</text>
</comment>
<dbReference type="InterPro" id="IPR036038">
    <property type="entry name" value="Aminotransferase-like"/>
</dbReference>
<dbReference type="PANTHER" id="PTHR11236:SF50">
    <property type="entry name" value="AMINODEOXYCHORISMATE SYNTHASE COMPONENT 1"/>
    <property type="match status" value="1"/>
</dbReference>
<dbReference type="PRINTS" id="PR00095">
    <property type="entry name" value="ANTSNTHASEI"/>
</dbReference>
<feature type="domain" description="Chorismate-utilising enzyme C-terminal" evidence="1">
    <location>
        <begin position="127"/>
        <end position="377"/>
    </location>
</feature>
<dbReference type="SUPFAM" id="SSF56752">
    <property type="entry name" value="D-aminoacid aminotransferase-like PLP-dependent enzymes"/>
    <property type="match status" value="1"/>
</dbReference>
<dbReference type="AlphaFoldDB" id="U5DQT7"/>
<organism evidence="2 3">
    <name type="scientific">Rubidibacter lacunae KORDI 51-2</name>
    <dbReference type="NCBI Taxonomy" id="582515"/>
    <lineage>
        <taxon>Bacteria</taxon>
        <taxon>Bacillati</taxon>
        <taxon>Cyanobacteriota</taxon>
        <taxon>Cyanophyceae</taxon>
        <taxon>Oscillatoriophycideae</taxon>
        <taxon>Chroococcales</taxon>
        <taxon>Aphanothecaceae</taxon>
        <taxon>Rubidibacter</taxon>
    </lineage>
</organism>
<dbReference type="SUPFAM" id="SSF56322">
    <property type="entry name" value="ADC synthase"/>
    <property type="match status" value="1"/>
</dbReference>
<evidence type="ECO:0000313" key="3">
    <source>
        <dbReference type="Proteomes" id="UP000016960"/>
    </source>
</evidence>
<gene>
    <name evidence="2" type="ORF">KR51_00013750</name>
</gene>